<dbReference type="SUPFAM" id="SSF53474">
    <property type="entry name" value="alpha/beta-Hydrolases"/>
    <property type="match status" value="1"/>
</dbReference>
<feature type="compositionally biased region" description="Low complexity" evidence="4">
    <location>
        <begin position="824"/>
        <end position="849"/>
    </location>
</feature>
<name>A0A813TFM7_ADIRI</name>
<dbReference type="PANTHER" id="PTHR43918">
    <property type="entry name" value="ACETYLCHOLINESTERASE"/>
    <property type="match status" value="1"/>
</dbReference>
<keyword evidence="8" id="KW-1185">Reference proteome</keyword>
<feature type="chain" id="PRO_5032908516" description="Carboxylesterase type B domain-containing protein" evidence="5">
    <location>
        <begin position="19"/>
        <end position="862"/>
    </location>
</feature>
<sequence length="862" mass="98215">MSFYQLAIWVTSVLFAQCVIVHTPNGDISGTTSGDVVDVYLGIRYGEISTRWSLARLPRPWTGILNATQFGSICHQSGPFKLPVPTPESEDCLFLNIWVPKNGSQPLPVRVWLHGGGYTAGSSNDYDSGNLAVFSQSIIITLNYRLGVFGFFPLPNVRPRNLGWIDQQLALQWIQENIASFGGDKTNIMLFGQSAGGGSSIAHLLMESSWSLYSSVVLQSSGPFRLANCVESEEINWRILNTAFPECQSNLSCFQQLNGSRFYEELKINWATLWPCIGETSQLSDQPLTLIRKDLFNKKANVLGGFNSNEGESATFIFNGNDMSVSSARYQQLAEEFQVPQELVKRYDPSATDQNYFKAFSWLIGDYLANCANIYLFNHLAKLSPASVYAYFFIHPTENWAFSPLNFNATHITEIPYVFHNQFALAALTPAEATLSLQMIKYFTLFHLSEQPWPSYKFNQTVFIFDVGNNTRNTRHGFEQSFLDRCQFVLKYLDGGDCQAYSTEQDCLQLDTCQWVDSHCDVKSMPSSSQRLLSTVFYKEKIMFNFNFSAKIKEAEEHVKEGEKHLKTSFLKWKPDLDSAIDEFDKACTCYRVAEKYEQCRDLSIRLAELQFQKGTPFFAAKSFEQAAQMTQQLQDLPTAAKYFDRAGQLYTEGGYRDSAAILYERCAPQFQQLDRAISIDFYLKAARLAEQEEKTFQAADLYEKAAMQAVRTGNFKQTAQLLETVTNALSNMNRFDRINRVVLYRILLKLFDDDSVAARNIFDQACQTYPSFDQWEERDHIELLLEAFDQEDKDLISQRCQKPYFMAIEPEFVRLIKRWIRPTTNNPDQQRTTTTTTTTAAPTSTSGTKPIQLDDDDDDLR</sequence>
<accession>A0A813TFM7</accession>
<evidence type="ECO:0000313" key="7">
    <source>
        <dbReference type="EMBL" id="CAF0807610.1"/>
    </source>
</evidence>
<keyword evidence="3" id="KW-0378">Hydrolase</keyword>
<dbReference type="InterPro" id="IPR002018">
    <property type="entry name" value="CarbesteraseB"/>
</dbReference>
<keyword evidence="2" id="KW-0719">Serine esterase</keyword>
<dbReference type="Proteomes" id="UP000663828">
    <property type="component" value="Unassembled WGS sequence"/>
</dbReference>
<evidence type="ECO:0000256" key="1">
    <source>
        <dbReference type="ARBA" id="ARBA00005964"/>
    </source>
</evidence>
<dbReference type="PROSITE" id="PS00122">
    <property type="entry name" value="CARBOXYLESTERASE_B_1"/>
    <property type="match status" value="1"/>
</dbReference>
<dbReference type="Pfam" id="PF00135">
    <property type="entry name" value="COesterase"/>
    <property type="match status" value="1"/>
</dbReference>
<comment type="caution">
    <text evidence="7">The sequence shown here is derived from an EMBL/GenBank/DDBJ whole genome shotgun (WGS) entry which is preliminary data.</text>
</comment>
<dbReference type="PROSITE" id="PS00941">
    <property type="entry name" value="CARBOXYLESTERASE_B_2"/>
    <property type="match status" value="1"/>
</dbReference>
<evidence type="ECO:0000313" key="8">
    <source>
        <dbReference type="Proteomes" id="UP000663828"/>
    </source>
</evidence>
<gene>
    <name evidence="7" type="ORF">XAT740_LOCUS3297</name>
</gene>
<organism evidence="7 8">
    <name type="scientific">Adineta ricciae</name>
    <name type="common">Rotifer</name>
    <dbReference type="NCBI Taxonomy" id="249248"/>
    <lineage>
        <taxon>Eukaryota</taxon>
        <taxon>Metazoa</taxon>
        <taxon>Spiralia</taxon>
        <taxon>Gnathifera</taxon>
        <taxon>Rotifera</taxon>
        <taxon>Eurotatoria</taxon>
        <taxon>Bdelloidea</taxon>
        <taxon>Adinetida</taxon>
        <taxon>Adinetidae</taxon>
        <taxon>Adineta</taxon>
    </lineage>
</organism>
<dbReference type="InterPro" id="IPR050654">
    <property type="entry name" value="AChE-related_enzymes"/>
</dbReference>
<dbReference type="InterPro" id="IPR019819">
    <property type="entry name" value="Carboxylesterase_B_CS"/>
</dbReference>
<dbReference type="Gene3D" id="1.25.40.10">
    <property type="entry name" value="Tetratricopeptide repeat domain"/>
    <property type="match status" value="1"/>
</dbReference>
<evidence type="ECO:0000259" key="6">
    <source>
        <dbReference type="Pfam" id="PF00135"/>
    </source>
</evidence>
<evidence type="ECO:0000256" key="3">
    <source>
        <dbReference type="ARBA" id="ARBA00022801"/>
    </source>
</evidence>
<comment type="similarity">
    <text evidence="1">Belongs to the type-B carboxylesterase/lipase family.</text>
</comment>
<feature type="region of interest" description="Disordered" evidence="4">
    <location>
        <begin position="824"/>
        <end position="862"/>
    </location>
</feature>
<protein>
    <recommendedName>
        <fullName evidence="6">Carboxylesterase type B domain-containing protein</fullName>
    </recommendedName>
</protein>
<dbReference type="EMBL" id="CAJNOR010000124">
    <property type="protein sequence ID" value="CAF0807610.1"/>
    <property type="molecule type" value="Genomic_DNA"/>
</dbReference>
<dbReference type="GO" id="GO:0052689">
    <property type="term" value="F:carboxylic ester hydrolase activity"/>
    <property type="evidence" value="ECO:0007669"/>
    <property type="project" value="UniProtKB-KW"/>
</dbReference>
<reference evidence="7" key="1">
    <citation type="submission" date="2021-02" db="EMBL/GenBank/DDBJ databases">
        <authorList>
            <person name="Nowell W R."/>
        </authorList>
    </citation>
    <scope>NUCLEOTIDE SEQUENCE</scope>
</reference>
<keyword evidence="5" id="KW-0732">Signal</keyword>
<evidence type="ECO:0000256" key="4">
    <source>
        <dbReference type="SAM" id="MobiDB-lite"/>
    </source>
</evidence>
<dbReference type="Gene3D" id="3.40.50.1820">
    <property type="entry name" value="alpha/beta hydrolase"/>
    <property type="match status" value="1"/>
</dbReference>
<dbReference type="AlphaFoldDB" id="A0A813TFM7"/>
<dbReference type="InterPro" id="IPR019826">
    <property type="entry name" value="Carboxylesterase_B_AS"/>
</dbReference>
<feature type="domain" description="Carboxylesterase type B" evidence="6">
    <location>
        <begin position="19"/>
        <end position="454"/>
    </location>
</feature>
<evidence type="ECO:0000256" key="2">
    <source>
        <dbReference type="ARBA" id="ARBA00022487"/>
    </source>
</evidence>
<feature type="signal peptide" evidence="5">
    <location>
        <begin position="1"/>
        <end position="18"/>
    </location>
</feature>
<dbReference type="SUPFAM" id="SSF48452">
    <property type="entry name" value="TPR-like"/>
    <property type="match status" value="1"/>
</dbReference>
<dbReference type="InterPro" id="IPR011990">
    <property type="entry name" value="TPR-like_helical_dom_sf"/>
</dbReference>
<proteinExistence type="inferred from homology"/>
<dbReference type="InterPro" id="IPR029058">
    <property type="entry name" value="AB_hydrolase_fold"/>
</dbReference>
<evidence type="ECO:0000256" key="5">
    <source>
        <dbReference type="SAM" id="SignalP"/>
    </source>
</evidence>
<dbReference type="Pfam" id="PF14938">
    <property type="entry name" value="SNAP"/>
    <property type="match status" value="1"/>
</dbReference>
<dbReference type="PANTHER" id="PTHR43918:SF4">
    <property type="entry name" value="CARBOXYLIC ESTER HYDROLASE"/>
    <property type="match status" value="1"/>
</dbReference>